<dbReference type="AlphaFoldDB" id="A0AAV4MKG2"/>
<name>A0AAV4MKG2_9ARAC</name>
<dbReference type="EMBL" id="BPLQ01000489">
    <property type="protein sequence ID" value="GIX71966.1"/>
    <property type="molecule type" value="Genomic_DNA"/>
</dbReference>
<organism evidence="1 2">
    <name type="scientific">Caerostris darwini</name>
    <dbReference type="NCBI Taxonomy" id="1538125"/>
    <lineage>
        <taxon>Eukaryota</taxon>
        <taxon>Metazoa</taxon>
        <taxon>Ecdysozoa</taxon>
        <taxon>Arthropoda</taxon>
        <taxon>Chelicerata</taxon>
        <taxon>Arachnida</taxon>
        <taxon>Araneae</taxon>
        <taxon>Araneomorphae</taxon>
        <taxon>Entelegynae</taxon>
        <taxon>Araneoidea</taxon>
        <taxon>Araneidae</taxon>
        <taxon>Caerostris</taxon>
    </lineage>
</organism>
<sequence length="105" mass="11921">MVESCFPEDFLKAWNRNSVSLAPPEAKERLKNLMVFLKTEVEGEERISLARKGFGLRKDEEKKTPRIKKQDLEISKVRTPTAAGLLTTVTQELKKSCVFCGGKQH</sequence>
<gene>
    <name evidence="1" type="primary">AVEN_20910_1</name>
    <name evidence="1" type="ORF">CDAR_439501</name>
</gene>
<evidence type="ECO:0000313" key="2">
    <source>
        <dbReference type="Proteomes" id="UP001054837"/>
    </source>
</evidence>
<protein>
    <submittedName>
        <fullName evidence="1">Uncharacterized protein</fullName>
    </submittedName>
</protein>
<evidence type="ECO:0000313" key="1">
    <source>
        <dbReference type="EMBL" id="GIX71966.1"/>
    </source>
</evidence>
<dbReference type="Proteomes" id="UP001054837">
    <property type="component" value="Unassembled WGS sequence"/>
</dbReference>
<keyword evidence="2" id="KW-1185">Reference proteome</keyword>
<comment type="caution">
    <text evidence="1">The sequence shown here is derived from an EMBL/GenBank/DDBJ whole genome shotgun (WGS) entry which is preliminary data.</text>
</comment>
<proteinExistence type="predicted"/>
<reference evidence="1 2" key="1">
    <citation type="submission" date="2021-06" db="EMBL/GenBank/DDBJ databases">
        <title>Caerostris darwini draft genome.</title>
        <authorList>
            <person name="Kono N."/>
            <person name="Arakawa K."/>
        </authorList>
    </citation>
    <scope>NUCLEOTIDE SEQUENCE [LARGE SCALE GENOMIC DNA]</scope>
</reference>
<accession>A0AAV4MKG2</accession>